<evidence type="ECO:0000256" key="5">
    <source>
        <dbReference type="ARBA" id="ARBA00023319"/>
    </source>
</evidence>
<dbReference type="InterPro" id="IPR003599">
    <property type="entry name" value="Ig_sub"/>
</dbReference>
<dbReference type="PROSITE" id="PS50835">
    <property type="entry name" value="IG_LIKE"/>
    <property type="match status" value="3"/>
</dbReference>
<evidence type="ECO:0000259" key="6">
    <source>
        <dbReference type="PROSITE" id="PS50835"/>
    </source>
</evidence>
<dbReference type="HOGENOM" id="CLU_1387357_0_0_1"/>
<evidence type="ECO:0000256" key="4">
    <source>
        <dbReference type="ARBA" id="ARBA00023180"/>
    </source>
</evidence>
<reference evidence="7 8" key="1">
    <citation type="journal article" date="2007" name="Science">
        <title>Sea anemone genome reveals ancestral eumetazoan gene repertoire and genomic organization.</title>
        <authorList>
            <person name="Putnam N.H."/>
            <person name="Srivastava M."/>
            <person name="Hellsten U."/>
            <person name="Dirks B."/>
            <person name="Chapman J."/>
            <person name="Salamov A."/>
            <person name="Terry A."/>
            <person name="Shapiro H."/>
            <person name="Lindquist E."/>
            <person name="Kapitonov V.V."/>
            <person name="Jurka J."/>
            <person name="Genikhovich G."/>
            <person name="Grigoriev I.V."/>
            <person name="Lucas S.M."/>
            <person name="Steele R.E."/>
            <person name="Finnerty J.R."/>
            <person name="Technau U."/>
            <person name="Martindale M.Q."/>
            <person name="Rokhsar D.S."/>
        </authorList>
    </citation>
    <scope>NUCLEOTIDE SEQUENCE [LARGE SCALE GENOMIC DNA]</scope>
    <source>
        <strain evidence="8">CH2 X CH6</strain>
    </source>
</reference>
<dbReference type="PANTHER" id="PTHR11640">
    <property type="entry name" value="NEPHRIN"/>
    <property type="match status" value="1"/>
</dbReference>
<dbReference type="InterPro" id="IPR013783">
    <property type="entry name" value="Ig-like_fold"/>
</dbReference>
<keyword evidence="4" id="KW-0325">Glycoprotein</keyword>
<comment type="subcellular location">
    <subcellularLocation>
        <location evidence="1">Membrane</location>
        <topology evidence="1">Single-pass type I membrane protein</topology>
    </subcellularLocation>
</comment>
<gene>
    <name evidence="7" type="ORF">NEMVEDRAFT_v1g4310</name>
</gene>
<dbReference type="InterPro" id="IPR003598">
    <property type="entry name" value="Ig_sub2"/>
</dbReference>
<dbReference type="InParanoid" id="A7TAS0"/>
<feature type="non-terminal residue" evidence="7">
    <location>
        <position position="197"/>
    </location>
</feature>
<dbReference type="InterPro" id="IPR007110">
    <property type="entry name" value="Ig-like_dom"/>
</dbReference>
<protein>
    <recommendedName>
        <fullName evidence="6">Ig-like domain-containing protein</fullName>
    </recommendedName>
</protein>
<dbReference type="Pfam" id="PF13927">
    <property type="entry name" value="Ig_3"/>
    <property type="match status" value="2"/>
</dbReference>
<dbReference type="eggNOG" id="KOG4475">
    <property type="taxonomic scope" value="Eukaryota"/>
</dbReference>
<sequence length="197" mass="21287">GSSLTLSSVGTDDRGNYTCNVTSTCGTTMKTASLDVILPPLVAKFPSSEVTIMEGHPSKLMCNVTGSPVPNATWYKQGFEGWYHSGPMLVLSKKNDAGSYRCIATNEAWYNCGLPYSLFSINLHCTVPPLVAEFPSSEVTIMEGHPAKLMCNVTGSPVPNATWYKQGFEGWYHSGPMLVLSKKNDAGSYRCIATNEA</sequence>
<dbReference type="InterPro" id="IPR036179">
    <property type="entry name" value="Ig-like_dom_sf"/>
</dbReference>
<keyword evidence="5" id="KW-0393">Immunoglobulin domain</keyword>
<dbReference type="SMART" id="SM00409">
    <property type="entry name" value="IG"/>
    <property type="match status" value="2"/>
</dbReference>
<dbReference type="OMA" id="DRITWYK"/>
<dbReference type="PANTHER" id="PTHR11640:SF31">
    <property type="entry name" value="IRREGULAR CHIASM C-ROUGHEST PROTEIN-RELATED"/>
    <property type="match status" value="1"/>
</dbReference>
<keyword evidence="2" id="KW-0472">Membrane</keyword>
<keyword evidence="8" id="KW-1185">Reference proteome</keyword>
<dbReference type="SMART" id="SM00408">
    <property type="entry name" value="IGc2"/>
    <property type="match status" value="2"/>
</dbReference>
<name>A7TAS0_NEMVE</name>
<feature type="domain" description="Ig-like" evidence="6">
    <location>
        <begin position="129"/>
        <end position="197"/>
    </location>
</feature>
<evidence type="ECO:0000313" key="8">
    <source>
        <dbReference type="Proteomes" id="UP000001593"/>
    </source>
</evidence>
<evidence type="ECO:0000313" key="7">
    <source>
        <dbReference type="EMBL" id="EDO26901.1"/>
    </source>
</evidence>
<evidence type="ECO:0000256" key="3">
    <source>
        <dbReference type="ARBA" id="ARBA00023157"/>
    </source>
</evidence>
<organism evidence="7 8">
    <name type="scientific">Nematostella vectensis</name>
    <name type="common">Starlet sea anemone</name>
    <dbReference type="NCBI Taxonomy" id="45351"/>
    <lineage>
        <taxon>Eukaryota</taxon>
        <taxon>Metazoa</taxon>
        <taxon>Cnidaria</taxon>
        <taxon>Anthozoa</taxon>
        <taxon>Hexacorallia</taxon>
        <taxon>Actiniaria</taxon>
        <taxon>Edwardsiidae</taxon>
        <taxon>Nematostella</taxon>
    </lineage>
</organism>
<feature type="non-terminal residue" evidence="7">
    <location>
        <position position="1"/>
    </location>
</feature>
<dbReference type="Gene3D" id="2.60.40.10">
    <property type="entry name" value="Immunoglobulins"/>
    <property type="match status" value="3"/>
</dbReference>
<feature type="domain" description="Ig-like" evidence="6">
    <location>
        <begin position="1"/>
        <end position="35"/>
    </location>
</feature>
<feature type="domain" description="Ig-like" evidence="6">
    <location>
        <begin position="40"/>
        <end position="106"/>
    </location>
</feature>
<dbReference type="InterPro" id="IPR051275">
    <property type="entry name" value="Cell_adhesion_signaling"/>
</dbReference>
<dbReference type="Proteomes" id="UP000001593">
    <property type="component" value="Unassembled WGS sequence"/>
</dbReference>
<proteinExistence type="predicted"/>
<dbReference type="GO" id="GO:0016020">
    <property type="term" value="C:membrane"/>
    <property type="evidence" value="ECO:0007669"/>
    <property type="project" value="UniProtKB-SubCell"/>
</dbReference>
<evidence type="ECO:0000256" key="1">
    <source>
        <dbReference type="ARBA" id="ARBA00004479"/>
    </source>
</evidence>
<accession>A7TAS0</accession>
<dbReference type="AlphaFoldDB" id="A7TAS0"/>
<dbReference type="STRING" id="45351.A7TAS0"/>
<dbReference type="EMBL" id="DS474367">
    <property type="protein sequence ID" value="EDO26901.1"/>
    <property type="molecule type" value="Genomic_DNA"/>
</dbReference>
<evidence type="ECO:0000256" key="2">
    <source>
        <dbReference type="ARBA" id="ARBA00023136"/>
    </source>
</evidence>
<keyword evidence="3" id="KW-1015">Disulfide bond</keyword>
<dbReference type="SUPFAM" id="SSF48726">
    <property type="entry name" value="Immunoglobulin"/>
    <property type="match status" value="3"/>
</dbReference>